<feature type="region of interest" description="Disordered" evidence="1">
    <location>
        <begin position="292"/>
        <end position="332"/>
    </location>
</feature>
<feature type="compositionally biased region" description="Acidic residues" evidence="1">
    <location>
        <begin position="393"/>
        <end position="402"/>
    </location>
</feature>
<protein>
    <recommendedName>
        <fullName evidence="6">IclR helix-turn-helix domain-containing protein</fullName>
    </recommendedName>
</protein>
<organism evidence="4 5">
    <name type="scientific">Natronobacterium haloterrestre</name>
    <name type="common">Halobiforma haloterrestris</name>
    <dbReference type="NCBI Taxonomy" id="148448"/>
    <lineage>
        <taxon>Archaea</taxon>
        <taxon>Methanobacteriati</taxon>
        <taxon>Methanobacteriota</taxon>
        <taxon>Stenosarchaea group</taxon>
        <taxon>Halobacteria</taxon>
        <taxon>Halobacteriales</taxon>
        <taxon>Natrialbaceae</taxon>
        <taxon>Natronobacterium</taxon>
    </lineage>
</organism>
<dbReference type="InterPro" id="IPR055767">
    <property type="entry name" value="DUF7343"/>
</dbReference>
<dbReference type="EMBL" id="FOKW01000006">
    <property type="protein sequence ID" value="SFC25609.1"/>
    <property type="molecule type" value="Genomic_DNA"/>
</dbReference>
<proteinExistence type="predicted"/>
<evidence type="ECO:0008006" key="6">
    <source>
        <dbReference type="Google" id="ProtNLM"/>
    </source>
</evidence>
<evidence type="ECO:0000313" key="5">
    <source>
        <dbReference type="Proteomes" id="UP000199161"/>
    </source>
</evidence>
<gene>
    <name evidence="4" type="ORF">SAMN05444422_10691</name>
</gene>
<dbReference type="AlphaFoldDB" id="A0A1I1HNC0"/>
<reference evidence="5" key="1">
    <citation type="submission" date="2016-10" db="EMBL/GenBank/DDBJ databases">
        <authorList>
            <person name="Varghese N."/>
            <person name="Submissions S."/>
        </authorList>
    </citation>
    <scope>NUCLEOTIDE SEQUENCE [LARGE SCALE GENOMIC DNA]</scope>
    <source>
        <strain evidence="5">DSM 13078</strain>
    </source>
</reference>
<name>A0A1I1HNC0_NATHA</name>
<dbReference type="RefSeq" id="WP_089788438.1">
    <property type="nucleotide sequence ID" value="NZ_FOKW01000006.1"/>
</dbReference>
<dbReference type="Proteomes" id="UP000199161">
    <property type="component" value="Unassembled WGS sequence"/>
</dbReference>
<dbReference type="OrthoDB" id="27885at2157"/>
<dbReference type="Pfam" id="PF24036">
    <property type="entry name" value="DUF7345"/>
    <property type="match status" value="1"/>
</dbReference>
<evidence type="ECO:0000259" key="2">
    <source>
        <dbReference type="Pfam" id="PF24034"/>
    </source>
</evidence>
<evidence type="ECO:0000313" key="4">
    <source>
        <dbReference type="EMBL" id="SFC25609.1"/>
    </source>
</evidence>
<keyword evidence="5" id="KW-1185">Reference proteome</keyword>
<dbReference type="Pfam" id="PF24034">
    <property type="entry name" value="DUF7343"/>
    <property type="match status" value="1"/>
</dbReference>
<evidence type="ECO:0000259" key="3">
    <source>
        <dbReference type="Pfam" id="PF24036"/>
    </source>
</evidence>
<dbReference type="PROSITE" id="PS51257">
    <property type="entry name" value="PROKAR_LIPOPROTEIN"/>
    <property type="match status" value="1"/>
</dbReference>
<feature type="region of interest" description="Disordered" evidence="1">
    <location>
        <begin position="390"/>
        <end position="410"/>
    </location>
</feature>
<feature type="compositionally biased region" description="Low complexity" evidence="1">
    <location>
        <begin position="298"/>
        <end position="308"/>
    </location>
</feature>
<dbReference type="InterPro" id="IPR055769">
    <property type="entry name" value="DUF7345"/>
</dbReference>
<feature type="domain" description="DUF7343" evidence="2">
    <location>
        <begin position="330"/>
        <end position="391"/>
    </location>
</feature>
<sequence>MDVRGLWALLCVFVVVGCSVAFVPFTAAAVDGVGEVGGQVDADRESGAGVAPAVAQAAQQEEPAEIDQLDDPDKVHIEVYIHENGSATFVVDYRFENGSESNWTALRDDVEEYPEMYAQQEASGWNETLEEARNATGRDQMEIGNVSVATDRTTAPQEIGHVEFTFEWHSFAYVELNRIDAGDALAGFTLSDDTTMRLFPPEGYVIGEVEPTPDDRPDNSVFWNGDDTEFADDEPYVEILENGGATAQEDEPDAGPDDPWPIVVAVLALLATVAAAGWWIRHQEILAPNVETEREADANGAGDADSGATGSGTDAGAGRNGPAEGPPPELLSNEERVLRLLEQRGGRIKQQDVVSELGWTEAKTSQVVGGLREDGDIEVFRIGRENVLALPDEGGETGDVDDTGSGREDA</sequence>
<feature type="domain" description="DUF7345" evidence="3">
    <location>
        <begin position="79"/>
        <end position="204"/>
    </location>
</feature>
<evidence type="ECO:0000256" key="1">
    <source>
        <dbReference type="SAM" id="MobiDB-lite"/>
    </source>
</evidence>
<accession>A0A1I1HNC0</accession>
<feature type="compositionally biased region" description="Gly residues" evidence="1">
    <location>
        <begin position="309"/>
        <end position="319"/>
    </location>
</feature>